<evidence type="ECO:0000313" key="3">
    <source>
        <dbReference type="Proteomes" id="UP000019184"/>
    </source>
</evidence>
<dbReference type="Pfam" id="PF11026">
    <property type="entry name" value="DUF2721"/>
    <property type="match status" value="1"/>
</dbReference>
<gene>
    <name evidence="2" type="ORF">BN874_2990005</name>
</gene>
<dbReference type="Proteomes" id="UP000019184">
    <property type="component" value="Unassembled WGS sequence"/>
</dbReference>
<keyword evidence="1" id="KW-0812">Transmembrane</keyword>
<dbReference type="OrthoDB" id="5465259at2"/>
<keyword evidence="1" id="KW-0472">Membrane</keyword>
<organism evidence="2 3">
    <name type="scientific">Candidatus Contendobacter odensis Run_B_J11</name>
    <dbReference type="NCBI Taxonomy" id="1400861"/>
    <lineage>
        <taxon>Bacteria</taxon>
        <taxon>Pseudomonadati</taxon>
        <taxon>Pseudomonadota</taxon>
        <taxon>Gammaproteobacteria</taxon>
        <taxon>Candidatus Competibacteraceae</taxon>
        <taxon>Candidatus Contendibacter</taxon>
    </lineage>
</organism>
<dbReference type="AlphaFoldDB" id="A0A7U7GCY6"/>
<evidence type="ECO:0000256" key="1">
    <source>
        <dbReference type="SAM" id="Phobius"/>
    </source>
</evidence>
<keyword evidence="3" id="KW-1185">Reference proteome</keyword>
<comment type="caution">
    <text evidence="2">The sequence shown here is derived from an EMBL/GenBank/DDBJ whole genome shotgun (WGS) entry which is preliminary data.</text>
</comment>
<dbReference type="EMBL" id="CBTK010000222">
    <property type="protein sequence ID" value="CDH45866.1"/>
    <property type="molecule type" value="Genomic_DNA"/>
</dbReference>
<accession>A0A7U7GCY6</accession>
<feature type="transmembrane region" description="Helical" evidence="1">
    <location>
        <begin position="73"/>
        <end position="102"/>
    </location>
</feature>
<feature type="transmembrane region" description="Helical" evidence="1">
    <location>
        <begin position="108"/>
        <end position="135"/>
    </location>
</feature>
<protein>
    <recommendedName>
        <fullName evidence="4">DUF2721 domain-containing protein</fullName>
    </recommendedName>
</protein>
<proteinExistence type="predicted"/>
<name>A0A7U7GCY6_9GAMM</name>
<reference evidence="2 3" key="1">
    <citation type="journal article" date="2014" name="ISME J.">
        <title>Candidatus Competibacter-lineage genomes retrieved from metagenomes reveal functional metabolic diversity.</title>
        <authorList>
            <person name="McIlroy S.J."/>
            <person name="Albertsen M."/>
            <person name="Andresen E.K."/>
            <person name="Saunders A.M."/>
            <person name="Kristiansen R."/>
            <person name="Stokholm-Bjerregaard M."/>
            <person name="Nielsen K.L."/>
            <person name="Nielsen P.H."/>
        </authorList>
    </citation>
    <scope>NUCLEOTIDE SEQUENCE [LARGE SCALE GENOMIC DNA]</scope>
    <source>
        <strain evidence="2 3">Run_B_J11</strain>
    </source>
</reference>
<sequence length="143" mass="15568">MESHLTDITRVIQLSVAPAFLLVAMGTLITILSTRLGRIVDRRRVVQDRFDPLTGASAAEQQEMALLIRRGNLIYFAILFAVLGALLVCLVVASAFLGALLAVELAQVVAGLFVLAMVSMVVAWSLFLSEVYLAVWAGTHNRR</sequence>
<evidence type="ECO:0008006" key="4">
    <source>
        <dbReference type="Google" id="ProtNLM"/>
    </source>
</evidence>
<feature type="transmembrane region" description="Helical" evidence="1">
    <location>
        <begin position="12"/>
        <end position="34"/>
    </location>
</feature>
<evidence type="ECO:0000313" key="2">
    <source>
        <dbReference type="EMBL" id="CDH45866.1"/>
    </source>
</evidence>
<dbReference type="InterPro" id="IPR021279">
    <property type="entry name" value="DUF2721"/>
</dbReference>
<keyword evidence="1" id="KW-1133">Transmembrane helix</keyword>